<sequence>MFTSRDNCGHIHMLSLKRNAILPNATNSYLFLRFTNYFRQFTLQVFLCPIIHGVLFKMKISVFFGFLLLFPHLSSVCPISMSD</sequence>
<dbReference type="EMBL" id="JH431370">
    <property type="status" value="NOT_ANNOTATED_CDS"/>
    <property type="molecule type" value="Genomic_DNA"/>
</dbReference>
<reference evidence="3" key="1">
    <citation type="submission" date="2011-05" db="EMBL/GenBank/DDBJ databases">
        <authorList>
            <person name="Richards S.R."/>
            <person name="Qu J."/>
            <person name="Jiang H."/>
            <person name="Jhangiani S.N."/>
            <person name="Agravi P."/>
            <person name="Goodspeed R."/>
            <person name="Gross S."/>
            <person name="Mandapat C."/>
            <person name="Jackson L."/>
            <person name="Mathew T."/>
            <person name="Pu L."/>
            <person name="Thornton R."/>
            <person name="Saada N."/>
            <person name="Wilczek-Boney K.B."/>
            <person name="Lee S."/>
            <person name="Kovar C."/>
            <person name="Wu Y."/>
            <person name="Scherer S.E."/>
            <person name="Worley K.C."/>
            <person name="Muzny D.M."/>
            <person name="Gibbs R."/>
        </authorList>
    </citation>
    <scope>NUCLEOTIDE SEQUENCE</scope>
    <source>
        <strain evidence="3">Brora</strain>
    </source>
</reference>
<accession>T1IRK6</accession>
<reference evidence="2" key="2">
    <citation type="submission" date="2015-02" db="UniProtKB">
        <authorList>
            <consortium name="EnsemblMetazoa"/>
        </authorList>
    </citation>
    <scope>IDENTIFICATION</scope>
</reference>
<keyword evidence="1" id="KW-1133">Transmembrane helix</keyword>
<dbReference type="HOGENOM" id="CLU_2545501_0_0_1"/>
<dbReference type="AlphaFoldDB" id="T1IRK6"/>
<dbReference type="Proteomes" id="UP000014500">
    <property type="component" value="Unassembled WGS sequence"/>
</dbReference>
<dbReference type="EnsemblMetazoa" id="SMAR003702-RA">
    <property type="protein sequence ID" value="SMAR003702-PA"/>
    <property type="gene ID" value="SMAR003702"/>
</dbReference>
<protein>
    <submittedName>
        <fullName evidence="2">Uncharacterized protein</fullName>
    </submittedName>
</protein>
<keyword evidence="1" id="KW-0472">Membrane</keyword>
<name>T1IRK6_STRMM</name>
<evidence type="ECO:0000256" key="1">
    <source>
        <dbReference type="SAM" id="Phobius"/>
    </source>
</evidence>
<feature type="transmembrane region" description="Helical" evidence="1">
    <location>
        <begin position="62"/>
        <end position="81"/>
    </location>
</feature>
<evidence type="ECO:0000313" key="3">
    <source>
        <dbReference type="Proteomes" id="UP000014500"/>
    </source>
</evidence>
<organism evidence="2 3">
    <name type="scientific">Strigamia maritima</name>
    <name type="common">European centipede</name>
    <name type="synonym">Geophilus maritimus</name>
    <dbReference type="NCBI Taxonomy" id="126957"/>
    <lineage>
        <taxon>Eukaryota</taxon>
        <taxon>Metazoa</taxon>
        <taxon>Ecdysozoa</taxon>
        <taxon>Arthropoda</taxon>
        <taxon>Myriapoda</taxon>
        <taxon>Chilopoda</taxon>
        <taxon>Pleurostigmophora</taxon>
        <taxon>Geophilomorpha</taxon>
        <taxon>Linotaeniidae</taxon>
        <taxon>Strigamia</taxon>
    </lineage>
</organism>
<proteinExistence type="predicted"/>
<keyword evidence="3" id="KW-1185">Reference proteome</keyword>
<evidence type="ECO:0000313" key="2">
    <source>
        <dbReference type="EnsemblMetazoa" id="SMAR003702-PA"/>
    </source>
</evidence>
<keyword evidence="1" id="KW-0812">Transmembrane</keyword>